<protein>
    <submittedName>
        <fullName evidence="1">OsmC family peroxiredoxin</fullName>
    </submittedName>
</protein>
<evidence type="ECO:0000313" key="1">
    <source>
        <dbReference type="EMBL" id="TNJ35015.1"/>
    </source>
</evidence>
<organism evidence="1 2">
    <name type="scientific">Arenimonas terrae</name>
    <dbReference type="NCBI Taxonomy" id="2546226"/>
    <lineage>
        <taxon>Bacteria</taxon>
        <taxon>Pseudomonadati</taxon>
        <taxon>Pseudomonadota</taxon>
        <taxon>Gammaproteobacteria</taxon>
        <taxon>Lysobacterales</taxon>
        <taxon>Lysobacteraceae</taxon>
        <taxon>Arenimonas</taxon>
    </lineage>
</organism>
<dbReference type="InterPro" id="IPR036102">
    <property type="entry name" value="OsmC/Ohrsf"/>
</dbReference>
<dbReference type="Proteomes" id="UP000305760">
    <property type="component" value="Unassembled WGS sequence"/>
</dbReference>
<dbReference type="Pfam" id="PF02566">
    <property type="entry name" value="OsmC"/>
    <property type="match status" value="1"/>
</dbReference>
<dbReference type="OrthoDB" id="9789573at2"/>
<dbReference type="PANTHER" id="PTHR39624:SF2">
    <property type="entry name" value="OSMC-LIKE PROTEIN"/>
    <property type="match status" value="1"/>
</dbReference>
<sequence>MAVARASIVSTGTNYVHDITTAGFALVADEPERAGGTGAGPAPYDYYLASLAACTAITLRMYAQKKGWELGTLTVDLVLRKDEAGHATVQRTLRSDAALDEAQWTRLLEIVANTPVTKTMRDGADIQTQRG</sequence>
<reference evidence="1 2" key="1">
    <citation type="submission" date="2019-03" db="EMBL/GenBank/DDBJ databases">
        <title>Arenimonas daejeonensis sp. nov., isolated from compost.</title>
        <authorList>
            <person name="Jeon C.O."/>
        </authorList>
    </citation>
    <scope>NUCLEOTIDE SEQUENCE [LARGE SCALE GENOMIC DNA]</scope>
    <source>
        <strain evidence="1 2">R29</strain>
    </source>
</reference>
<dbReference type="InterPro" id="IPR015946">
    <property type="entry name" value="KH_dom-like_a/b"/>
</dbReference>
<comment type="caution">
    <text evidence="1">The sequence shown here is derived from an EMBL/GenBank/DDBJ whole genome shotgun (WGS) entry which is preliminary data.</text>
</comment>
<evidence type="ECO:0000313" key="2">
    <source>
        <dbReference type="Proteomes" id="UP000305760"/>
    </source>
</evidence>
<accession>A0A5C4RVN9</accession>
<dbReference type="AlphaFoldDB" id="A0A5C4RVN9"/>
<proteinExistence type="predicted"/>
<dbReference type="RefSeq" id="WP_139446072.1">
    <property type="nucleotide sequence ID" value="NZ_SMDR01000001.1"/>
</dbReference>
<name>A0A5C4RVN9_9GAMM</name>
<keyword evidence="2" id="KW-1185">Reference proteome</keyword>
<dbReference type="Gene3D" id="3.30.300.20">
    <property type="match status" value="1"/>
</dbReference>
<dbReference type="EMBL" id="SMDR01000001">
    <property type="protein sequence ID" value="TNJ35015.1"/>
    <property type="molecule type" value="Genomic_DNA"/>
</dbReference>
<gene>
    <name evidence="1" type="ORF">E1B00_04355</name>
</gene>
<dbReference type="SUPFAM" id="SSF82784">
    <property type="entry name" value="OsmC-like"/>
    <property type="match status" value="1"/>
</dbReference>
<dbReference type="InterPro" id="IPR003718">
    <property type="entry name" value="OsmC/Ohr_fam"/>
</dbReference>
<dbReference type="PANTHER" id="PTHR39624">
    <property type="entry name" value="PROTEIN INVOLVED IN RIMO-MEDIATED BETA-METHYLTHIOLATION OF RIBOSOMAL PROTEIN S12 YCAO"/>
    <property type="match status" value="1"/>
</dbReference>